<evidence type="ECO:0000256" key="10">
    <source>
        <dbReference type="ARBA" id="ARBA00022989"/>
    </source>
</evidence>
<keyword evidence="7" id="KW-0547">Nucleotide-binding</keyword>
<evidence type="ECO:0000256" key="9">
    <source>
        <dbReference type="ARBA" id="ARBA00022902"/>
    </source>
</evidence>
<dbReference type="FunFam" id="2.10.50.10:FF:000001">
    <property type="entry name" value="Ephrin type-A receptor 5"/>
    <property type="match status" value="1"/>
</dbReference>
<evidence type="ECO:0000256" key="8">
    <source>
        <dbReference type="ARBA" id="ARBA00022840"/>
    </source>
</evidence>
<comment type="caution">
    <text evidence="14">The sequence shown here is derived from an EMBL/GenBank/DDBJ whole genome shotgun (WGS) entry which is preliminary data.</text>
</comment>
<evidence type="ECO:0000256" key="11">
    <source>
        <dbReference type="ARBA" id="ARBA00023136"/>
    </source>
</evidence>
<comment type="subcellular location">
    <subcellularLocation>
        <location evidence="1">Cell membrane</location>
        <topology evidence="1">Single-pass type I membrane protein</topology>
    </subcellularLocation>
</comment>
<keyword evidence="3" id="KW-1003">Cell membrane</keyword>
<keyword evidence="6" id="KW-0677">Repeat</keyword>
<evidence type="ECO:0000313" key="14">
    <source>
        <dbReference type="EMBL" id="NXS14840.1"/>
    </source>
</evidence>
<protein>
    <submittedName>
        <fullName evidence="14">EPHB3 protein</fullName>
    </submittedName>
</protein>
<keyword evidence="8" id="KW-0067">ATP-binding</keyword>
<dbReference type="InterPro" id="IPR050449">
    <property type="entry name" value="Ephrin_rcpt_TKs"/>
</dbReference>
<keyword evidence="11" id="KW-0472">Membrane</keyword>
<keyword evidence="12" id="KW-0675">Receptor</keyword>
<reference evidence="14 15" key="1">
    <citation type="submission" date="2019-09" db="EMBL/GenBank/DDBJ databases">
        <title>Bird 10,000 Genomes (B10K) Project - Family phase.</title>
        <authorList>
            <person name="Zhang G."/>
        </authorList>
    </citation>
    <scope>NUCLEOTIDE SEQUENCE [LARGE SCALE GENOMIC DNA]</scope>
    <source>
        <strain evidence="14">B10K-DU-002-79</strain>
    </source>
</reference>
<dbReference type="SUPFAM" id="SSF49265">
    <property type="entry name" value="Fibronectin type III"/>
    <property type="match status" value="1"/>
</dbReference>
<sequence>GEGPCSPCPPNSRTASGAAMVCTCRNGFFRADTDPADSACTSVPSAPRNVISNVNETSLVLEWSEPQDT</sequence>
<proteinExistence type="predicted"/>
<dbReference type="Gene3D" id="2.10.50.10">
    <property type="entry name" value="Tumor Necrosis Factor Receptor, subunit A, domain 2"/>
    <property type="match status" value="1"/>
</dbReference>
<evidence type="ECO:0000256" key="1">
    <source>
        <dbReference type="ARBA" id="ARBA00004251"/>
    </source>
</evidence>
<dbReference type="InterPro" id="IPR036116">
    <property type="entry name" value="FN3_sf"/>
</dbReference>
<evidence type="ECO:0000256" key="2">
    <source>
        <dbReference type="ARBA" id="ARBA00022473"/>
    </source>
</evidence>
<keyword evidence="2" id="KW-0217">Developmental protein</keyword>
<accession>A0A7L2RZU2</accession>
<feature type="domain" description="Fibronectin type-III" evidence="13">
    <location>
        <begin position="43"/>
        <end position="69"/>
    </location>
</feature>
<dbReference type="Proteomes" id="UP000560066">
    <property type="component" value="Unassembled WGS sequence"/>
</dbReference>
<dbReference type="GO" id="GO:0030425">
    <property type="term" value="C:dendrite"/>
    <property type="evidence" value="ECO:0007669"/>
    <property type="project" value="TreeGrafter"/>
</dbReference>
<evidence type="ECO:0000256" key="6">
    <source>
        <dbReference type="ARBA" id="ARBA00022737"/>
    </source>
</evidence>
<dbReference type="InterPro" id="IPR013783">
    <property type="entry name" value="Ig-like_fold"/>
</dbReference>
<organism evidence="14 15">
    <name type="scientific">Neodrepanis coruscans</name>
    <name type="common">wattled asity</name>
    <dbReference type="NCBI Taxonomy" id="254563"/>
    <lineage>
        <taxon>Eukaryota</taxon>
        <taxon>Metazoa</taxon>
        <taxon>Chordata</taxon>
        <taxon>Craniata</taxon>
        <taxon>Vertebrata</taxon>
        <taxon>Euteleostomi</taxon>
        <taxon>Archelosauria</taxon>
        <taxon>Archosauria</taxon>
        <taxon>Dinosauria</taxon>
        <taxon>Saurischia</taxon>
        <taxon>Theropoda</taxon>
        <taxon>Coelurosauria</taxon>
        <taxon>Aves</taxon>
        <taxon>Neognathae</taxon>
        <taxon>Neoaves</taxon>
        <taxon>Telluraves</taxon>
        <taxon>Australaves</taxon>
        <taxon>Passeriformes</taxon>
        <taxon>Philepittidae</taxon>
        <taxon>Neodrepanis</taxon>
    </lineage>
</organism>
<dbReference type="PANTHER" id="PTHR46877:SF6">
    <property type="entry name" value="EPHRIN TYPE-B RECEPTOR 3"/>
    <property type="match status" value="1"/>
</dbReference>
<keyword evidence="5" id="KW-0812">Transmembrane</keyword>
<evidence type="ECO:0000256" key="4">
    <source>
        <dbReference type="ARBA" id="ARBA00022553"/>
    </source>
</evidence>
<dbReference type="EMBL" id="VYZS01352054">
    <property type="protein sequence ID" value="NXS14840.1"/>
    <property type="molecule type" value="Genomic_DNA"/>
</dbReference>
<evidence type="ECO:0000313" key="15">
    <source>
        <dbReference type="Proteomes" id="UP000560066"/>
    </source>
</evidence>
<dbReference type="Gene3D" id="2.60.40.10">
    <property type="entry name" value="Immunoglobulins"/>
    <property type="match status" value="1"/>
</dbReference>
<dbReference type="GO" id="GO:0005886">
    <property type="term" value="C:plasma membrane"/>
    <property type="evidence" value="ECO:0007669"/>
    <property type="project" value="UniProtKB-SubCell"/>
</dbReference>
<dbReference type="AlphaFoldDB" id="A0A7L2RZU2"/>
<gene>
    <name evidence="14" type="primary">Ephb3</name>
    <name evidence="14" type="ORF">NEOCOR_R09406</name>
</gene>
<feature type="non-terminal residue" evidence="14">
    <location>
        <position position="69"/>
    </location>
</feature>
<dbReference type="GO" id="GO:0005005">
    <property type="term" value="F:transmembrane-ephrin receptor activity"/>
    <property type="evidence" value="ECO:0007669"/>
    <property type="project" value="TreeGrafter"/>
</dbReference>
<dbReference type="OrthoDB" id="4062651at2759"/>
<keyword evidence="15" id="KW-1185">Reference proteome</keyword>
<keyword evidence="9" id="KW-0524">Neurogenesis</keyword>
<dbReference type="CDD" id="cd00063">
    <property type="entry name" value="FN3"/>
    <property type="match status" value="1"/>
</dbReference>
<evidence type="ECO:0000256" key="7">
    <source>
        <dbReference type="ARBA" id="ARBA00022741"/>
    </source>
</evidence>
<evidence type="ECO:0000256" key="5">
    <source>
        <dbReference type="ARBA" id="ARBA00022692"/>
    </source>
</evidence>
<evidence type="ECO:0000256" key="12">
    <source>
        <dbReference type="ARBA" id="ARBA00023170"/>
    </source>
</evidence>
<evidence type="ECO:0000256" key="3">
    <source>
        <dbReference type="ARBA" id="ARBA00022475"/>
    </source>
</evidence>
<dbReference type="InterPro" id="IPR003961">
    <property type="entry name" value="FN3_dom"/>
</dbReference>
<dbReference type="GO" id="GO:0005524">
    <property type="term" value="F:ATP binding"/>
    <property type="evidence" value="ECO:0007669"/>
    <property type="project" value="UniProtKB-KW"/>
</dbReference>
<dbReference type="PROSITE" id="PS50853">
    <property type="entry name" value="FN3"/>
    <property type="match status" value="1"/>
</dbReference>
<keyword evidence="4" id="KW-0597">Phosphoprotein</keyword>
<evidence type="ECO:0000259" key="13">
    <source>
        <dbReference type="PROSITE" id="PS50853"/>
    </source>
</evidence>
<dbReference type="PANTHER" id="PTHR46877">
    <property type="entry name" value="EPH RECEPTOR A5"/>
    <property type="match status" value="1"/>
</dbReference>
<name>A0A7L2RZU2_9PASS</name>
<keyword evidence="10" id="KW-1133">Transmembrane helix</keyword>
<feature type="non-terminal residue" evidence="14">
    <location>
        <position position="1"/>
    </location>
</feature>
<dbReference type="GO" id="GO:0007411">
    <property type="term" value="P:axon guidance"/>
    <property type="evidence" value="ECO:0007669"/>
    <property type="project" value="TreeGrafter"/>
</dbReference>